<feature type="transmembrane region" description="Helical" evidence="1">
    <location>
        <begin position="60"/>
        <end position="79"/>
    </location>
</feature>
<evidence type="ECO:0000313" key="3">
    <source>
        <dbReference type="Proteomes" id="UP000032522"/>
    </source>
</evidence>
<dbReference type="RefSeq" id="WP_044731764.1">
    <property type="nucleotide sequence ID" value="NZ_JYBP01000003.1"/>
</dbReference>
<organism evidence="2 3">
    <name type="scientific">Geobacillus kaustophilus</name>
    <dbReference type="NCBI Taxonomy" id="1462"/>
    <lineage>
        <taxon>Bacteria</taxon>
        <taxon>Bacillati</taxon>
        <taxon>Bacillota</taxon>
        <taxon>Bacilli</taxon>
        <taxon>Bacillales</taxon>
        <taxon>Anoxybacillaceae</taxon>
        <taxon>Geobacillus</taxon>
        <taxon>Geobacillus thermoleovorans group</taxon>
    </lineage>
</organism>
<dbReference type="Proteomes" id="UP000032522">
    <property type="component" value="Unassembled WGS sequence"/>
</dbReference>
<evidence type="ECO:0000256" key="1">
    <source>
        <dbReference type="SAM" id="Phobius"/>
    </source>
</evidence>
<sequence>MNILKSPNKMKFVSLVLSLIGLWLMLNSPELGSRLASSWVRSMGGSVDSQEYLQMLKEYISTYKTLGGIFLFVGLFSFLNNHHQ</sequence>
<keyword evidence="1" id="KW-1133">Transmembrane helix</keyword>
<keyword evidence="1" id="KW-0812">Transmembrane</keyword>
<proteinExistence type="predicted"/>
<dbReference type="PATRIC" id="fig|1462.6.peg.2147"/>
<dbReference type="EMBL" id="JYBP01000003">
    <property type="protein sequence ID" value="KJE27875.1"/>
    <property type="molecule type" value="Genomic_DNA"/>
</dbReference>
<accession>A0A0D8BUS7</accession>
<name>A0A0D8BUS7_GEOKU</name>
<evidence type="ECO:0000313" key="2">
    <source>
        <dbReference type="EMBL" id="KJE27875.1"/>
    </source>
</evidence>
<gene>
    <name evidence="2" type="ORF">LG52_1911</name>
</gene>
<protein>
    <submittedName>
        <fullName evidence="2">Uncharacterized protein</fullName>
    </submittedName>
</protein>
<comment type="caution">
    <text evidence="2">The sequence shown here is derived from an EMBL/GenBank/DDBJ whole genome shotgun (WGS) entry which is preliminary data.</text>
</comment>
<dbReference type="AlphaFoldDB" id="A0A0D8BUS7"/>
<dbReference type="OrthoDB" id="2973385at2"/>
<keyword evidence="1" id="KW-0472">Membrane</keyword>
<reference evidence="2 3" key="1">
    <citation type="submission" date="2015-01" db="EMBL/GenBank/DDBJ databases">
        <authorList>
            <person name="Filippidou S."/>
            <person name="Jeanneret N."/>
            <person name="Russel-Delif L."/>
            <person name="Junier T."/>
            <person name="Wunderlin T."/>
            <person name="Molina V."/>
            <person name="Johnson S.L."/>
            <person name="Davenport K.W."/>
            <person name="Chain P.S."/>
            <person name="Dorador C."/>
            <person name="Junier P."/>
        </authorList>
    </citation>
    <scope>NUCLEOTIDE SEQUENCE [LARGE SCALE GENOMIC DNA]</scope>
    <source>
        <strain evidence="2 3">Et7/4</strain>
    </source>
</reference>